<dbReference type="SUPFAM" id="SSF51735">
    <property type="entry name" value="NAD(P)-binding Rossmann-fold domains"/>
    <property type="match status" value="1"/>
</dbReference>
<accession>A0A1I3JCB8</accession>
<dbReference type="GO" id="GO:0016491">
    <property type="term" value="F:oxidoreductase activity"/>
    <property type="evidence" value="ECO:0007669"/>
    <property type="project" value="InterPro"/>
</dbReference>
<dbReference type="Pfam" id="PF00107">
    <property type="entry name" value="ADH_zinc_N"/>
    <property type="match status" value="1"/>
</dbReference>
<evidence type="ECO:0000259" key="2">
    <source>
        <dbReference type="SMART" id="SM00829"/>
    </source>
</evidence>
<feature type="domain" description="Enoyl reductase (ER)" evidence="2">
    <location>
        <begin position="10"/>
        <end position="330"/>
    </location>
</feature>
<evidence type="ECO:0000256" key="1">
    <source>
        <dbReference type="ARBA" id="ARBA00022857"/>
    </source>
</evidence>
<dbReference type="Proteomes" id="UP000199518">
    <property type="component" value="Unassembled WGS sequence"/>
</dbReference>
<evidence type="ECO:0000313" key="4">
    <source>
        <dbReference type="Proteomes" id="UP000199518"/>
    </source>
</evidence>
<evidence type="ECO:0000313" key="3">
    <source>
        <dbReference type="EMBL" id="SFI57628.1"/>
    </source>
</evidence>
<name>A0A1I3JCB8_9PLAN</name>
<protein>
    <submittedName>
        <fullName evidence="3">NADPH2:quinone reductase</fullName>
    </submittedName>
</protein>
<dbReference type="SMART" id="SM00829">
    <property type="entry name" value="PKS_ER"/>
    <property type="match status" value="1"/>
</dbReference>
<dbReference type="STRING" id="1576369.SAMN05421753_110122"/>
<dbReference type="Gene3D" id="3.90.180.10">
    <property type="entry name" value="Medium-chain alcohol dehydrogenases, catalytic domain"/>
    <property type="match status" value="1"/>
</dbReference>
<keyword evidence="4" id="KW-1185">Reference proteome</keyword>
<dbReference type="CDD" id="cd08253">
    <property type="entry name" value="zeta_crystallin"/>
    <property type="match status" value="1"/>
</dbReference>
<dbReference type="Gene3D" id="3.40.50.720">
    <property type="entry name" value="NAD(P)-binding Rossmann-like Domain"/>
    <property type="match status" value="1"/>
</dbReference>
<proteinExistence type="predicted"/>
<dbReference type="PANTHER" id="PTHR44154:SF1">
    <property type="entry name" value="QUINONE OXIDOREDUCTASE"/>
    <property type="match status" value="1"/>
</dbReference>
<dbReference type="OrthoDB" id="9787435at2"/>
<dbReference type="InterPro" id="IPR036291">
    <property type="entry name" value="NAD(P)-bd_dom_sf"/>
</dbReference>
<dbReference type="EMBL" id="FOQD01000010">
    <property type="protein sequence ID" value="SFI57628.1"/>
    <property type="molecule type" value="Genomic_DNA"/>
</dbReference>
<dbReference type="Pfam" id="PF08240">
    <property type="entry name" value="ADH_N"/>
    <property type="match status" value="1"/>
</dbReference>
<gene>
    <name evidence="3" type="ORF">SAMN05421753_110122</name>
</gene>
<dbReference type="InterPro" id="IPR013154">
    <property type="entry name" value="ADH-like_N"/>
</dbReference>
<dbReference type="InterPro" id="IPR013149">
    <property type="entry name" value="ADH-like_C"/>
</dbReference>
<keyword evidence="1" id="KW-0521">NADP</keyword>
<dbReference type="AlphaFoldDB" id="A0A1I3JCB8"/>
<dbReference type="PANTHER" id="PTHR44154">
    <property type="entry name" value="QUINONE OXIDOREDUCTASE"/>
    <property type="match status" value="1"/>
</dbReference>
<dbReference type="InterPro" id="IPR020843">
    <property type="entry name" value="ER"/>
</dbReference>
<dbReference type="SUPFAM" id="SSF50129">
    <property type="entry name" value="GroES-like"/>
    <property type="match status" value="1"/>
</dbReference>
<dbReference type="InterPro" id="IPR051603">
    <property type="entry name" value="Zinc-ADH_QOR/CCCR"/>
</dbReference>
<reference evidence="4" key="1">
    <citation type="submission" date="2016-10" db="EMBL/GenBank/DDBJ databases">
        <authorList>
            <person name="Varghese N."/>
            <person name="Submissions S."/>
        </authorList>
    </citation>
    <scope>NUCLEOTIDE SEQUENCE [LARGE SCALE GENOMIC DNA]</scope>
    <source>
        <strain evidence="4">DSM 26348</strain>
    </source>
</reference>
<sequence>MKCAYVTQPGPPESLIYGDQPDPVVQAHQVLVKVSVSAINPIDTYIRAGSIPMPVEFPYTPGCDLAGTVIAIGENVSRFRVGDRVWGTNQGLFKRQGTMAELAAVDEGWLYHTPEGMSDEDAAAGALTGITSHLGLFRDAQLKAGEWVFVNGGTGGVGSMVLQLAKAAGARVVTTAGSEAKRQLCLELGADVALDYKSTTLDDEIKAATAVNGGIDVWWETQREPNITRTIGLMKRRGRIVVMAGRQAQLQFTLGPFYTNDLQLLGFAMFNASPDEQRRSADDLNEWYTQGRWKPLIGARFPLIEAAAAHRLQEENTLGQKHTLTGKVLVTIG</sequence>
<dbReference type="RefSeq" id="WP_092051222.1">
    <property type="nucleotide sequence ID" value="NZ_FOQD01000010.1"/>
</dbReference>
<organism evidence="3 4">
    <name type="scientific">Planctomicrobium piriforme</name>
    <dbReference type="NCBI Taxonomy" id="1576369"/>
    <lineage>
        <taxon>Bacteria</taxon>
        <taxon>Pseudomonadati</taxon>
        <taxon>Planctomycetota</taxon>
        <taxon>Planctomycetia</taxon>
        <taxon>Planctomycetales</taxon>
        <taxon>Planctomycetaceae</taxon>
        <taxon>Planctomicrobium</taxon>
    </lineage>
</organism>
<dbReference type="InterPro" id="IPR011032">
    <property type="entry name" value="GroES-like_sf"/>
</dbReference>